<dbReference type="GO" id="GO:0006729">
    <property type="term" value="P:tetrahydrobiopterin biosynthetic process"/>
    <property type="evidence" value="ECO:0007669"/>
    <property type="project" value="InterPro"/>
</dbReference>
<organism evidence="6 7">
    <name type="scientific">Kluyveromyces dobzhanskii CBS 2104</name>
    <dbReference type="NCBI Taxonomy" id="1427455"/>
    <lineage>
        <taxon>Eukaryota</taxon>
        <taxon>Fungi</taxon>
        <taxon>Dikarya</taxon>
        <taxon>Ascomycota</taxon>
        <taxon>Saccharomycotina</taxon>
        <taxon>Saccharomycetes</taxon>
        <taxon>Saccharomycetales</taxon>
        <taxon>Saccharomycetaceae</taxon>
        <taxon>Kluyveromyces</taxon>
    </lineage>
</organism>
<dbReference type="CDD" id="cd00488">
    <property type="entry name" value="PCD_DCoH"/>
    <property type="match status" value="1"/>
</dbReference>
<evidence type="ECO:0000256" key="4">
    <source>
        <dbReference type="ARBA" id="ARBA00023239"/>
    </source>
</evidence>
<reference evidence="6 7" key="1">
    <citation type="submission" date="2014-03" db="EMBL/GenBank/DDBJ databases">
        <title>The genome of Kluyveromyces dobzhanskii.</title>
        <authorList>
            <person name="Nystedt B."/>
            <person name="Astrom S."/>
        </authorList>
    </citation>
    <scope>NUCLEOTIDE SEQUENCE [LARGE SCALE GENOMIC DNA]</scope>
    <source>
        <strain evidence="6 7">CBS 2104</strain>
    </source>
</reference>
<evidence type="ECO:0000313" key="7">
    <source>
        <dbReference type="Proteomes" id="UP000031516"/>
    </source>
</evidence>
<dbReference type="PANTHER" id="PTHR12599:SF0">
    <property type="entry name" value="PTERIN-4-ALPHA-CARBINOLAMINE DEHYDRATASE"/>
    <property type="match status" value="1"/>
</dbReference>
<comment type="similarity">
    <text evidence="2">Belongs to the pterin-4-alpha-carbinolamine dehydratase family.</text>
</comment>
<dbReference type="GO" id="GO:0008124">
    <property type="term" value="F:4-alpha-hydroxytetrahydrobiopterin dehydratase activity"/>
    <property type="evidence" value="ECO:0007669"/>
    <property type="project" value="UniProtKB-EC"/>
</dbReference>
<evidence type="ECO:0000256" key="1">
    <source>
        <dbReference type="ARBA" id="ARBA00001554"/>
    </source>
</evidence>
<dbReference type="PANTHER" id="PTHR12599">
    <property type="entry name" value="PTERIN-4-ALPHA-CARBINOLAMINE DEHYDRATASE"/>
    <property type="match status" value="1"/>
</dbReference>
<dbReference type="EMBL" id="CCBQ010000047">
    <property type="protein sequence ID" value="CDO96501.1"/>
    <property type="molecule type" value="Genomic_DNA"/>
</dbReference>
<keyword evidence="4" id="KW-0456">Lyase</keyword>
<sequence>MYNKIVKQVPVLLPPKILLQELRKLPNWHLLDNELVRDYRFKDFEETWGVLNKVAMRSHLWGHHPTITTTYNKVQFRLTTHDLSGVSDADVMLASRIEKYLKQIVTKKHNEGKE</sequence>
<evidence type="ECO:0000256" key="3">
    <source>
        <dbReference type="ARBA" id="ARBA00013252"/>
    </source>
</evidence>
<dbReference type="Pfam" id="PF01329">
    <property type="entry name" value="Pterin_4a"/>
    <property type="match status" value="1"/>
</dbReference>
<comment type="caution">
    <text evidence="6">The sequence shown here is derived from an EMBL/GenBank/DDBJ whole genome shotgun (WGS) entry which is preliminary data.</text>
</comment>
<gene>
    <name evidence="6" type="ORF">KLDO_g4703B</name>
</gene>
<evidence type="ECO:0000313" key="6">
    <source>
        <dbReference type="EMBL" id="CDO96501.1"/>
    </source>
</evidence>
<keyword evidence="7" id="KW-1185">Reference proteome</keyword>
<dbReference type="InterPro" id="IPR001533">
    <property type="entry name" value="Pterin_deHydtase"/>
</dbReference>
<comment type="catalytic activity">
    <reaction evidence="1">
        <text>(4aS,6R)-4a-hydroxy-L-erythro-5,6,7,8-tetrahydrobiopterin = (6R)-L-erythro-6,7-dihydrobiopterin + H2O</text>
        <dbReference type="Rhea" id="RHEA:11920"/>
        <dbReference type="ChEBI" id="CHEBI:15377"/>
        <dbReference type="ChEBI" id="CHEBI:15642"/>
        <dbReference type="ChEBI" id="CHEBI:43120"/>
        <dbReference type="EC" id="4.2.1.96"/>
    </reaction>
</comment>
<dbReference type="Proteomes" id="UP000031516">
    <property type="component" value="Unassembled WGS sequence"/>
</dbReference>
<evidence type="ECO:0000256" key="5">
    <source>
        <dbReference type="ARBA" id="ARBA00030497"/>
    </source>
</evidence>
<protein>
    <recommendedName>
        <fullName evidence="3">4a-hydroxytetrahydrobiopterin dehydratase</fullName>
        <ecNumber evidence="3">4.2.1.96</ecNumber>
    </recommendedName>
    <alternativeName>
        <fullName evidence="5">4-alpha-hydroxy-tetrahydropterin dehydratase</fullName>
    </alternativeName>
</protein>
<name>A0A0A8LC39_9SACH</name>
<evidence type="ECO:0000256" key="2">
    <source>
        <dbReference type="ARBA" id="ARBA00006472"/>
    </source>
</evidence>
<dbReference type="EC" id="4.2.1.96" evidence="3"/>
<proteinExistence type="inferred from homology"/>
<dbReference type="AlphaFoldDB" id="A0A0A8LC39"/>
<dbReference type="InterPro" id="IPR036428">
    <property type="entry name" value="PCD_sf"/>
</dbReference>
<dbReference type="Gene3D" id="3.30.1360.20">
    <property type="entry name" value="Transcriptional coactivator/pterin dehydratase"/>
    <property type="match status" value="1"/>
</dbReference>
<accession>A0A0A8LC39</accession>
<dbReference type="OrthoDB" id="277398at2759"/>
<dbReference type="SUPFAM" id="SSF55248">
    <property type="entry name" value="PCD-like"/>
    <property type="match status" value="1"/>
</dbReference>